<dbReference type="OrthoDB" id="2595043at2759"/>
<dbReference type="AlphaFoldDB" id="A0A369JHX5"/>
<sequence>MSTTDSTNTTTTTDQTESLVVINTVEVEVARLEVLLSQSTRTETDDADVAELFKHLDNAGDIAEDLEQKLDRMLAKLDDILNSMDASVDEEPAPTLDSTEKEK</sequence>
<accession>A0A369JHX5</accession>
<evidence type="ECO:0000256" key="1">
    <source>
        <dbReference type="SAM" id="Coils"/>
    </source>
</evidence>
<evidence type="ECO:0000313" key="3">
    <source>
        <dbReference type="Proteomes" id="UP000076154"/>
    </source>
</evidence>
<proteinExistence type="predicted"/>
<gene>
    <name evidence="2" type="ORF">Hypma_013469</name>
</gene>
<feature type="coiled-coil region" evidence="1">
    <location>
        <begin position="56"/>
        <end position="83"/>
    </location>
</feature>
<evidence type="ECO:0000313" key="2">
    <source>
        <dbReference type="EMBL" id="RDB19323.1"/>
    </source>
</evidence>
<name>A0A369JHX5_HYPMA</name>
<dbReference type="Proteomes" id="UP000076154">
    <property type="component" value="Unassembled WGS sequence"/>
</dbReference>
<dbReference type="InParanoid" id="A0A369JHX5"/>
<organism evidence="2 3">
    <name type="scientific">Hypsizygus marmoreus</name>
    <name type="common">White beech mushroom</name>
    <name type="synonym">Agaricus marmoreus</name>
    <dbReference type="NCBI Taxonomy" id="39966"/>
    <lineage>
        <taxon>Eukaryota</taxon>
        <taxon>Fungi</taxon>
        <taxon>Dikarya</taxon>
        <taxon>Basidiomycota</taxon>
        <taxon>Agaricomycotina</taxon>
        <taxon>Agaricomycetes</taxon>
        <taxon>Agaricomycetidae</taxon>
        <taxon>Agaricales</taxon>
        <taxon>Tricholomatineae</taxon>
        <taxon>Lyophyllaceae</taxon>
        <taxon>Hypsizygus</taxon>
    </lineage>
</organism>
<keyword evidence="1" id="KW-0175">Coiled coil</keyword>
<comment type="caution">
    <text evidence="2">The sequence shown here is derived from an EMBL/GenBank/DDBJ whole genome shotgun (WGS) entry which is preliminary data.</text>
</comment>
<dbReference type="EMBL" id="LUEZ02000080">
    <property type="protein sequence ID" value="RDB19323.1"/>
    <property type="molecule type" value="Genomic_DNA"/>
</dbReference>
<reference evidence="2" key="1">
    <citation type="submission" date="2018-04" db="EMBL/GenBank/DDBJ databases">
        <title>Whole genome sequencing of Hypsizygus marmoreus.</title>
        <authorList>
            <person name="Choi I.-G."/>
            <person name="Min B."/>
            <person name="Kim J.-G."/>
            <person name="Kim S."/>
            <person name="Oh Y.-L."/>
            <person name="Kong W.-S."/>
            <person name="Park H."/>
            <person name="Jeong J."/>
            <person name="Song E.-S."/>
        </authorList>
    </citation>
    <scope>NUCLEOTIDE SEQUENCE [LARGE SCALE GENOMIC DNA]</scope>
    <source>
        <strain evidence="2">51987-8</strain>
    </source>
</reference>
<keyword evidence="3" id="KW-1185">Reference proteome</keyword>
<protein>
    <submittedName>
        <fullName evidence="2">Uncharacterized protein</fullName>
    </submittedName>
</protein>